<dbReference type="PANTHER" id="PTHR11461">
    <property type="entry name" value="SERINE PROTEASE INHIBITOR, SERPIN"/>
    <property type="match status" value="1"/>
</dbReference>
<feature type="domain" description="Serpin" evidence="5">
    <location>
        <begin position="53"/>
        <end position="404"/>
    </location>
</feature>
<evidence type="ECO:0000256" key="4">
    <source>
        <dbReference type="SAM" id="SignalP"/>
    </source>
</evidence>
<dbReference type="AlphaFoldDB" id="A6JEP0"/>
<dbReference type="EMBL" id="CH473982">
    <property type="protein sequence ID" value="EDL81784.1"/>
    <property type="molecule type" value="Genomic_DNA"/>
</dbReference>
<dbReference type="InterPro" id="IPR000215">
    <property type="entry name" value="Serpin_fam"/>
</dbReference>
<reference evidence="6" key="2">
    <citation type="submission" date="2005-07" db="EMBL/GenBank/DDBJ databases">
        <authorList>
            <person name="Mural R.J."/>
            <person name="Li P.W."/>
            <person name="Adams M.D."/>
            <person name="Amanatides P.G."/>
            <person name="Baden-Tillson H."/>
            <person name="Barnstead M."/>
            <person name="Chin S.H."/>
            <person name="Dew I."/>
            <person name="Evans C.A."/>
            <person name="Ferriera S."/>
            <person name="Flanigan M."/>
            <person name="Fosler C."/>
            <person name="Glodek A."/>
            <person name="Gu Z."/>
            <person name="Holt R.A."/>
            <person name="Jennings D."/>
            <person name="Kraft C.L."/>
            <person name="Lu F."/>
            <person name="Nguyen T."/>
            <person name="Nusskern D.R."/>
            <person name="Pfannkoch C.M."/>
            <person name="Sitter C."/>
            <person name="Sutton G.G."/>
            <person name="Venter J.C."/>
            <person name="Wang Z."/>
            <person name="Woodage T."/>
            <person name="Zheng X.H."/>
            <person name="Zhong F."/>
        </authorList>
    </citation>
    <scope>NUCLEOTIDE SEQUENCE</scope>
    <source>
        <strain evidence="6">BN</strain>
    </source>
</reference>
<dbReference type="OMA" id="ANPGKNI"/>
<proteinExistence type="inferred from homology"/>
<evidence type="ECO:0000256" key="1">
    <source>
        <dbReference type="ARBA" id="ARBA00004613"/>
    </source>
</evidence>
<dbReference type="InterPro" id="IPR023796">
    <property type="entry name" value="Serpin_dom"/>
</dbReference>
<dbReference type="InterPro" id="IPR042185">
    <property type="entry name" value="Serpin_sf_2"/>
</dbReference>
<keyword evidence="2" id="KW-0964">Secreted</keyword>
<reference evidence="6" key="1">
    <citation type="journal article" date="2005" name="Genome Res.">
        <title>Gene and alternative splicing annotation with AIR.</title>
        <authorList>
            <person name="Florea L."/>
            <person name="Di Francesco V."/>
            <person name="Miller J."/>
            <person name="Turner R."/>
            <person name="Yao A."/>
            <person name="Harris M."/>
            <person name="Walenz B."/>
            <person name="Mobarry C."/>
            <person name="Merkulov G.V."/>
            <person name="Charlab R."/>
            <person name="Dew I."/>
            <person name="Deng Z."/>
            <person name="Istrail S."/>
            <person name="Li P."/>
            <person name="Sutton G."/>
        </authorList>
    </citation>
    <scope>NUCLEOTIDE SEQUENCE</scope>
    <source>
        <strain evidence="6">BN</strain>
    </source>
</reference>
<keyword evidence="4" id="KW-0732">Signal</keyword>
<dbReference type="GO" id="GO:0004867">
    <property type="term" value="F:serine-type endopeptidase inhibitor activity"/>
    <property type="evidence" value="ECO:0007669"/>
    <property type="project" value="InterPro"/>
</dbReference>
<dbReference type="SMART" id="SM00093">
    <property type="entry name" value="SERPIN"/>
    <property type="match status" value="1"/>
</dbReference>
<dbReference type="Proteomes" id="UP000234681">
    <property type="component" value="Chromosome 6"/>
</dbReference>
<evidence type="ECO:0000313" key="7">
    <source>
        <dbReference type="RGD" id="727888"/>
    </source>
</evidence>
<dbReference type="SUPFAM" id="SSF56574">
    <property type="entry name" value="Serpins"/>
    <property type="match status" value="1"/>
</dbReference>
<evidence type="ECO:0000256" key="2">
    <source>
        <dbReference type="ARBA" id="ARBA00022525"/>
    </source>
</evidence>
<dbReference type="RefSeq" id="NP_853661.2">
    <property type="nucleotide sequence ID" value="NM_181630.3"/>
</dbReference>
<evidence type="ECO:0000256" key="3">
    <source>
        <dbReference type="RuleBase" id="RU000411"/>
    </source>
</evidence>
<evidence type="ECO:0000313" key="6">
    <source>
        <dbReference type="EMBL" id="EDL81784.1"/>
    </source>
</evidence>
<comment type="subcellular location">
    <subcellularLocation>
        <location evidence="1">Secreted</location>
    </subcellularLocation>
</comment>
<dbReference type="AGR" id="RGD:727888"/>
<dbReference type="SMR" id="A6JEP0"/>
<dbReference type="PANTHER" id="PTHR11461:SF160">
    <property type="entry name" value="SERINE (OR CYSTEINE) PEPTIDASE INHIBITOR, CLADE A (ALPHA-1 ANTIPROTEINASE, ANTITRYPSIN), MEMBER 16"/>
    <property type="match status" value="1"/>
</dbReference>
<protein>
    <submittedName>
        <fullName evidence="6">Serine proteinase inhibitor HongrES1</fullName>
    </submittedName>
</protein>
<dbReference type="InterPro" id="IPR042178">
    <property type="entry name" value="Serpin_sf_1"/>
</dbReference>
<accession>A6JEP0</accession>
<dbReference type="Pfam" id="PF00079">
    <property type="entry name" value="Serpin"/>
    <property type="match status" value="1"/>
</dbReference>
<feature type="chain" id="PRO_5039949615" evidence="4">
    <location>
        <begin position="21"/>
        <end position="415"/>
    </location>
</feature>
<dbReference type="InterPro" id="IPR023795">
    <property type="entry name" value="Serpin_CS"/>
</dbReference>
<dbReference type="GO" id="GO:0005615">
    <property type="term" value="C:extracellular space"/>
    <property type="evidence" value="ECO:0007669"/>
    <property type="project" value="InterPro"/>
</dbReference>
<dbReference type="PROSITE" id="PS00284">
    <property type="entry name" value="SERPIN"/>
    <property type="match status" value="1"/>
</dbReference>
<dbReference type="CTD" id="194604"/>
<name>A6JEP0_RAT</name>
<dbReference type="Gene3D" id="3.30.497.10">
    <property type="entry name" value="Antithrombin, subunit I, domain 2"/>
    <property type="match status" value="1"/>
</dbReference>
<feature type="signal peptide" evidence="4">
    <location>
        <begin position="1"/>
        <end position="20"/>
    </location>
</feature>
<comment type="similarity">
    <text evidence="3">Belongs to the serpin family.</text>
</comment>
<dbReference type="FunFam" id="2.10.310.10:FF:000001">
    <property type="entry name" value="Serpin family A member 1"/>
    <property type="match status" value="1"/>
</dbReference>
<dbReference type="GeneID" id="299271"/>
<dbReference type="Gene3D" id="2.30.39.10">
    <property type="entry name" value="Alpha-1-antitrypsin, domain 1"/>
    <property type="match status" value="1"/>
</dbReference>
<evidence type="ECO:0000259" key="5">
    <source>
        <dbReference type="SMART" id="SM00093"/>
    </source>
</evidence>
<dbReference type="Gene3D" id="2.10.310.10">
    <property type="entry name" value="Serpins superfamily"/>
    <property type="match status" value="1"/>
</dbReference>
<dbReference type="RGD" id="727888">
    <property type="gene designation" value="Serpina16"/>
</dbReference>
<sequence length="415" mass="47182">MALSILSLWLLLAGLVPCSCDPQTPPPPEASNMSQIPVTQGAPPFFNNQKFALSLYKQLPQPKRGKNLIFSPLGIIVPLVLLAFQDKPKARHQVLQDLGFTVTGALDTKAASEYGKLLSNLLHTKNCGIYTGSLLFIDKTLKPAKTFVKLANSSYNSNVVLISFGNYGLAQKQIDLAIRARTHGKITKLLRILKPPTNLFLANYNFFKGKWKYPFNRKHTRMRYFWLEDGTKTLVPMMQRVGWFQLQYFSQMHSYVLQLPFTCSISGVFFLPDDGKFEESEKALLEQSFETWIQPFPMSKRWLFFPKFSIPVALHLENLKHVNSNIKLFSEHMDLSRITLQKAPLTVSTAVHRVELTVNEDGEEKDESQPEPDLATLHFNRSFLLLILDETSNSLLFMGKVVNPTRINMDALQFP</sequence>
<dbReference type="InterPro" id="IPR036186">
    <property type="entry name" value="Serpin_sf"/>
</dbReference>
<gene>
    <name evidence="7" type="primary">Serpina16</name>
    <name evidence="6" type="synonym">LOC299271</name>
    <name evidence="6" type="ORF">rCG_20629</name>
</gene>
<organism evidence="6">
    <name type="scientific">Rattus norvegicus</name>
    <name type="common">Rat</name>
    <dbReference type="NCBI Taxonomy" id="10116"/>
    <lineage>
        <taxon>Eukaryota</taxon>
        <taxon>Metazoa</taxon>
        <taxon>Chordata</taxon>
        <taxon>Craniata</taxon>
        <taxon>Vertebrata</taxon>
        <taxon>Euteleostomi</taxon>
        <taxon>Mammalia</taxon>
        <taxon>Eutheria</taxon>
        <taxon>Euarchontoglires</taxon>
        <taxon>Glires</taxon>
        <taxon>Rodentia</taxon>
        <taxon>Myomorpha</taxon>
        <taxon>Muroidea</taxon>
        <taxon>Muridae</taxon>
        <taxon>Murinae</taxon>
        <taxon>Rattus</taxon>
    </lineage>
</organism>
<dbReference type="KEGG" id="rno:299271"/>
<dbReference type="CDD" id="cd19587">
    <property type="entry name" value="serpinA16_HongrES1-like"/>
    <property type="match status" value="1"/>
</dbReference>